<dbReference type="EMBL" id="KZ819735">
    <property type="protein sequence ID" value="PWN53240.1"/>
    <property type="molecule type" value="Genomic_DNA"/>
</dbReference>
<name>A0ACD0P551_9BASI</name>
<organism evidence="1 2">
    <name type="scientific">Violaceomyces palustris</name>
    <dbReference type="NCBI Taxonomy" id="1673888"/>
    <lineage>
        <taxon>Eukaryota</taxon>
        <taxon>Fungi</taxon>
        <taxon>Dikarya</taxon>
        <taxon>Basidiomycota</taxon>
        <taxon>Ustilaginomycotina</taxon>
        <taxon>Ustilaginomycetes</taxon>
        <taxon>Violaceomycetales</taxon>
        <taxon>Violaceomycetaceae</taxon>
        <taxon>Violaceomyces</taxon>
    </lineage>
</organism>
<evidence type="ECO:0000313" key="1">
    <source>
        <dbReference type="EMBL" id="PWN53240.1"/>
    </source>
</evidence>
<evidence type="ECO:0000313" key="2">
    <source>
        <dbReference type="Proteomes" id="UP000245626"/>
    </source>
</evidence>
<reference evidence="1 2" key="1">
    <citation type="journal article" date="2018" name="Mol. Biol. Evol.">
        <title>Broad Genomic Sampling Reveals a Smut Pathogenic Ancestry of the Fungal Clade Ustilaginomycotina.</title>
        <authorList>
            <person name="Kijpornyongpan T."/>
            <person name="Mondo S.J."/>
            <person name="Barry K."/>
            <person name="Sandor L."/>
            <person name="Lee J."/>
            <person name="Lipzen A."/>
            <person name="Pangilinan J."/>
            <person name="LaButti K."/>
            <person name="Hainaut M."/>
            <person name="Henrissat B."/>
            <person name="Grigoriev I.V."/>
            <person name="Spatafora J.W."/>
            <person name="Aime M.C."/>
        </authorList>
    </citation>
    <scope>NUCLEOTIDE SEQUENCE [LARGE SCALE GENOMIC DNA]</scope>
    <source>
        <strain evidence="1 2">SA 807</strain>
    </source>
</reference>
<protein>
    <submittedName>
        <fullName evidence="1">Uncharacterized protein</fullName>
    </submittedName>
</protein>
<keyword evidence="2" id="KW-1185">Reference proteome</keyword>
<gene>
    <name evidence="1" type="ORF">IE53DRAFT_366528</name>
</gene>
<proteinExistence type="predicted"/>
<sequence length="1499" mass="156488">MSAAVKAAIAARRAANRSQQSSPTKRTPELPPGQGQDGSYLANFSSQLDPSHSSPFGSPKPSPTKRSNREMASHTHSPEQQAQAGLELSQKTVQSLLQKSCKNGRMNLSSRSPTLESIPAELLSLLDDEAPPWFTSDPDPERRPWYEREDLQVLQMGNNEIREIDPRIAQFRGLTRLELHSNRITSLPDSISQLVNLTTLNLSNNGLDSVPASLLALDNLVSLNLSNNKIQTLWDDASVLEARSDRREWEEKVGQQEAGMWAGLVSKVKGGTRDRSNDKRGDENVPFHSLRSLDLSNNRIGNAALGLPDLASRRSNTAANPDLVPIVLPPGLKHLNLSHNHLRGPLLASLFGQLESLEELGLMGSGIADDVFCVDPHEKRQESTPLLFSSLSILDLRRCEIDDLSKIESFFGSSRIRNLADASMIQEQQQQGVEKPTPEAGVAQHQLLRIVNKPSASEIARAEAEAKSGKALCVLLEGNTLREEAFRQKRGGRPLASPTKRPFDQNEPATASSSSPTPRVAPGDRASDAIPLPPQQQPNQAPSPSASVPSTPVKSGPAKEEWELLAEAGLLTEGGRRRLRAEQARKEREAAGTLSSGGTPGPDPSSDENGSSSGGIRGRSGNKTGVNRTGLSDWDGGESVAAPSPRRGRASASRDRGTSTQRSASLATAEIADPSEANDKEKDVGSALANAKLSTKKKEALGQVPCKFFRSNGCSAGNSCPFAHTLPGDGGQKAVCQWYLKGSCRFGHKCALAHVLPGQPMSMDRKNKRAAQQGQPPPQVPVQASQTSAQGHSQMQTMQVQAQEQATGQGQASQSQSQATGQPANRGGHQHTNSGQGVGFLGDAIGSTGSGSGTGPGASRGRLASFGQRDHDFPFGLPDDLQAMSPPSASVVRVSKNENGDIEPGQSSKDGSSSLHRASLLGEVTGQASPAPRPLSVPRGFASGSGPLAMDRGRMSMDSGAAHLGSPPSSRAFGTSPFSHPGGHSVFFSGSQDSEGGAGPFARPGGGAASHDAMFGARSMGRVDDPKARAKWWNSLGGGGNGFEDDEDVDETGSGEDFLPSSLSDLLTPAELERRRRNAREAMHSTDPRAIAQSMPSHALGNQGSLFDLNLRNGRVAIGAERRHAEQGGSTMSHVSAGFLQSEGRGDNNVSSSFDTYPGLIGGESAGLLPSLNSVRNFSGGAEAMMLRESGAGGYSPSTMAALQHHAPGQSLPQGLAAGLSRLHLLPHGLHRNGEIGQQHPFGSPGNSNNSSNHHAGGLGHGPSMIGASGSGMVPVPFPAGSGGPNGLRAQGVGGGGPMSASDYELGPTAPSSFLNHRSPLSLGFSVGRQSSSGNYGSPGAAGSVSNMNVGGGVGGGGGGLGTSPFSPPPSISRRMSGTNLNQSGASSNQFSSTTSEATGIAIPGGATATTSILPTGSPSSKNNMIPRSSSSSHQQPSGSGTAIKMMVGHHHHHPGMHRLRSSISNSGGVVNPSPHSPLALPISTREEDEEDEAIFQLE</sequence>
<dbReference type="Proteomes" id="UP000245626">
    <property type="component" value="Unassembled WGS sequence"/>
</dbReference>
<accession>A0ACD0P551</accession>